<reference evidence="2" key="1">
    <citation type="journal article" date="2019" name="Int. J. Syst. Evol. Microbiol.">
        <title>The Global Catalogue of Microorganisms (GCM) 10K type strain sequencing project: providing services to taxonomists for standard genome sequencing and annotation.</title>
        <authorList>
            <consortium name="The Broad Institute Genomics Platform"/>
            <consortium name="The Broad Institute Genome Sequencing Center for Infectious Disease"/>
            <person name="Wu L."/>
            <person name="Ma J."/>
        </authorList>
    </citation>
    <scope>NUCLEOTIDE SEQUENCE [LARGE SCALE GENOMIC DNA]</scope>
    <source>
        <strain evidence="2">CGMCC 1.15439</strain>
    </source>
</reference>
<comment type="caution">
    <text evidence="1">The sequence shown here is derived from an EMBL/GenBank/DDBJ whole genome shotgun (WGS) entry which is preliminary data.</text>
</comment>
<sequence length="65" mass="6839">MLLNIHGAVDARDTLVASLAAATGNQLNAHGIVRNALDTQIALSLKFNADLPQVVGAKAINEFDR</sequence>
<evidence type="ECO:0000313" key="1">
    <source>
        <dbReference type="EMBL" id="GGA23508.1"/>
    </source>
</evidence>
<keyword evidence="2" id="KW-1185">Reference proteome</keyword>
<organism evidence="1 2">
    <name type="scientific">Dyella nitratireducens</name>
    <dbReference type="NCBI Taxonomy" id="1849580"/>
    <lineage>
        <taxon>Bacteria</taxon>
        <taxon>Pseudomonadati</taxon>
        <taxon>Pseudomonadota</taxon>
        <taxon>Gammaproteobacteria</taxon>
        <taxon>Lysobacterales</taxon>
        <taxon>Rhodanobacteraceae</taxon>
        <taxon>Dyella</taxon>
    </lineage>
</organism>
<accession>A0ABQ1FN27</accession>
<name>A0ABQ1FN27_9GAMM</name>
<dbReference type="EMBL" id="BMJA01000001">
    <property type="protein sequence ID" value="GGA23508.1"/>
    <property type="molecule type" value="Genomic_DNA"/>
</dbReference>
<gene>
    <name evidence="1" type="ORF">GCM10010981_09780</name>
</gene>
<proteinExistence type="predicted"/>
<evidence type="ECO:0000313" key="2">
    <source>
        <dbReference type="Proteomes" id="UP000620046"/>
    </source>
</evidence>
<dbReference type="Proteomes" id="UP000620046">
    <property type="component" value="Unassembled WGS sequence"/>
</dbReference>
<protein>
    <submittedName>
        <fullName evidence="1">Uncharacterized protein</fullName>
    </submittedName>
</protein>